<name>A0A5C4URL9_9ACTN</name>
<keyword evidence="2" id="KW-1185">Reference proteome</keyword>
<gene>
    <name evidence="1" type="ORF">FH715_25005</name>
</gene>
<comment type="caution">
    <text evidence="1">The sequence shown here is derived from an EMBL/GenBank/DDBJ whole genome shotgun (WGS) entry which is preliminary data.</text>
</comment>
<dbReference type="OrthoDB" id="4288630at2"/>
<organism evidence="1 2">
    <name type="scientific">Streptomyces sedi</name>
    <dbReference type="NCBI Taxonomy" id="555059"/>
    <lineage>
        <taxon>Bacteria</taxon>
        <taxon>Bacillati</taxon>
        <taxon>Actinomycetota</taxon>
        <taxon>Actinomycetes</taxon>
        <taxon>Kitasatosporales</taxon>
        <taxon>Streptomycetaceae</taxon>
        <taxon>Streptomyces</taxon>
    </lineage>
</organism>
<proteinExistence type="predicted"/>
<dbReference type="EMBL" id="VDGT01000025">
    <property type="protein sequence ID" value="TNM26036.1"/>
    <property type="molecule type" value="Genomic_DNA"/>
</dbReference>
<evidence type="ECO:0000313" key="1">
    <source>
        <dbReference type="EMBL" id="TNM26036.1"/>
    </source>
</evidence>
<protein>
    <submittedName>
        <fullName evidence="1">Uncharacterized protein</fullName>
    </submittedName>
</protein>
<reference evidence="1 2" key="1">
    <citation type="submission" date="2019-06" db="EMBL/GenBank/DDBJ databases">
        <title>Draft genome of Streptomyces sedi sp. JCM16909.</title>
        <authorList>
            <person name="Klykleung N."/>
            <person name="Tanasupawat S."/>
            <person name="Kudo T."/>
            <person name="Yuki M."/>
            <person name="Ohkuma M."/>
        </authorList>
    </citation>
    <scope>NUCLEOTIDE SEQUENCE [LARGE SCALE GENOMIC DNA]</scope>
    <source>
        <strain evidence="1 2">JCM 16909</strain>
    </source>
</reference>
<dbReference type="AlphaFoldDB" id="A0A5C4URL9"/>
<dbReference type="Proteomes" id="UP000311713">
    <property type="component" value="Unassembled WGS sequence"/>
</dbReference>
<sequence length="64" mass="7263">MALTIFVAVKLDSWQGARFPRRKGGGKHCPSCGGFFSRVVESDDRLNGYRECRGCHFTWDPEAR</sequence>
<dbReference type="RefSeq" id="WP_139649187.1">
    <property type="nucleotide sequence ID" value="NZ_VDGT01000025.1"/>
</dbReference>
<accession>A0A5C4URL9</accession>
<evidence type="ECO:0000313" key="2">
    <source>
        <dbReference type="Proteomes" id="UP000311713"/>
    </source>
</evidence>